<organism evidence="4 5">
    <name type="scientific">Clostridium fallax</name>
    <dbReference type="NCBI Taxonomy" id="1533"/>
    <lineage>
        <taxon>Bacteria</taxon>
        <taxon>Bacillati</taxon>
        <taxon>Bacillota</taxon>
        <taxon>Clostridia</taxon>
        <taxon>Eubacteriales</taxon>
        <taxon>Clostridiaceae</taxon>
        <taxon>Clostridium</taxon>
    </lineage>
</organism>
<dbReference type="SMART" id="SM00271">
    <property type="entry name" value="DnaJ"/>
    <property type="match status" value="1"/>
</dbReference>
<reference evidence="4 5" key="1">
    <citation type="submission" date="2016-11" db="EMBL/GenBank/DDBJ databases">
        <authorList>
            <person name="Jaros S."/>
            <person name="Januszkiewicz K."/>
            <person name="Wedrychowicz H."/>
        </authorList>
    </citation>
    <scope>NUCLEOTIDE SEQUENCE [LARGE SCALE GENOMIC DNA]</scope>
    <source>
        <strain evidence="4 5">DSM 2631</strain>
    </source>
</reference>
<dbReference type="AlphaFoldDB" id="A0A1M4U3Z7"/>
<dbReference type="InterPro" id="IPR001623">
    <property type="entry name" value="DnaJ_domain"/>
</dbReference>
<name>A0A1M4U3Z7_9CLOT</name>
<dbReference type="InterPro" id="IPR036869">
    <property type="entry name" value="J_dom_sf"/>
</dbReference>
<evidence type="ECO:0000256" key="2">
    <source>
        <dbReference type="PROSITE-ProRule" id="PRU00339"/>
    </source>
</evidence>
<sequence length="201" mass="23216">MTNPYEVLGIREGASEDEIKKAYRDLAKKYHPDQYGNNPLKDLAEEKMRELNEAYDYLMKNSQNFSNNSYNNNSYNNGSTNNFNTYQAVKQDIAAGQFLAAEQKLNSIRTRDAEWNYLYGVIQLQKGWYDSALSYIQTACSLDPNNLEYRQTLNSLKSRANNFGNNYYRTTRSDDTCDTCLKLWCLDSICECMGFDCIPCC</sequence>
<feature type="domain" description="J" evidence="3">
    <location>
        <begin position="3"/>
        <end position="74"/>
    </location>
</feature>
<dbReference type="GO" id="GO:0006260">
    <property type="term" value="P:DNA replication"/>
    <property type="evidence" value="ECO:0007669"/>
    <property type="project" value="UniProtKB-KW"/>
</dbReference>
<feature type="repeat" description="TPR" evidence="2">
    <location>
        <begin position="113"/>
        <end position="146"/>
    </location>
</feature>
<evidence type="ECO:0000256" key="1">
    <source>
        <dbReference type="ARBA" id="ARBA00022705"/>
    </source>
</evidence>
<dbReference type="Pfam" id="PF00226">
    <property type="entry name" value="DnaJ"/>
    <property type="match status" value="1"/>
</dbReference>
<dbReference type="SUPFAM" id="SSF48452">
    <property type="entry name" value="TPR-like"/>
    <property type="match status" value="1"/>
</dbReference>
<dbReference type="OrthoDB" id="9779889at2"/>
<keyword evidence="2" id="KW-0802">TPR repeat</keyword>
<dbReference type="Gene3D" id="1.25.40.10">
    <property type="entry name" value="Tetratricopeptide repeat domain"/>
    <property type="match status" value="1"/>
</dbReference>
<dbReference type="PROSITE" id="PS50005">
    <property type="entry name" value="TPR"/>
    <property type="match status" value="1"/>
</dbReference>
<evidence type="ECO:0000259" key="3">
    <source>
        <dbReference type="PROSITE" id="PS50076"/>
    </source>
</evidence>
<dbReference type="CDD" id="cd06257">
    <property type="entry name" value="DnaJ"/>
    <property type="match status" value="1"/>
</dbReference>
<evidence type="ECO:0000313" key="4">
    <source>
        <dbReference type="EMBL" id="SHE51363.1"/>
    </source>
</evidence>
<dbReference type="RefSeq" id="WP_072892983.1">
    <property type="nucleotide sequence ID" value="NZ_FQVM01000004.1"/>
</dbReference>
<keyword evidence="5" id="KW-1185">Reference proteome</keyword>
<gene>
    <name evidence="4" type="ORF">SAMN05443638_10420</name>
</gene>
<dbReference type="SUPFAM" id="SSF46565">
    <property type="entry name" value="Chaperone J-domain"/>
    <property type="match status" value="1"/>
</dbReference>
<dbReference type="InterPro" id="IPR050817">
    <property type="entry name" value="DjlA_DnaK_co-chaperone"/>
</dbReference>
<accession>A0A1M4U3Z7</accession>
<dbReference type="Proteomes" id="UP000184035">
    <property type="component" value="Unassembled WGS sequence"/>
</dbReference>
<dbReference type="PANTHER" id="PTHR24074">
    <property type="entry name" value="CO-CHAPERONE PROTEIN DJLA"/>
    <property type="match status" value="1"/>
</dbReference>
<dbReference type="PROSITE" id="PS50076">
    <property type="entry name" value="DNAJ_2"/>
    <property type="match status" value="1"/>
</dbReference>
<dbReference type="InterPro" id="IPR019734">
    <property type="entry name" value="TPR_rpt"/>
</dbReference>
<dbReference type="PRINTS" id="PR00625">
    <property type="entry name" value="JDOMAIN"/>
</dbReference>
<keyword evidence="1" id="KW-0235">DNA replication</keyword>
<protein>
    <submittedName>
        <fullName evidence="4">DnaJ domain-containing protein</fullName>
    </submittedName>
</protein>
<dbReference type="Gene3D" id="1.10.287.110">
    <property type="entry name" value="DnaJ domain"/>
    <property type="match status" value="1"/>
</dbReference>
<dbReference type="InterPro" id="IPR011990">
    <property type="entry name" value="TPR-like_helical_dom_sf"/>
</dbReference>
<dbReference type="STRING" id="1533.SAMN05443638_10420"/>
<evidence type="ECO:0000313" key="5">
    <source>
        <dbReference type="Proteomes" id="UP000184035"/>
    </source>
</evidence>
<dbReference type="EMBL" id="FQVM01000004">
    <property type="protein sequence ID" value="SHE51363.1"/>
    <property type="molecule type" value="Genomic_DNA"/>
</dbReference>
<proteinExistence type="predicted"/>